<gene>
    <name evidence="7" type="primary">rapZ</name>
    <name evidence="7" type="ORF">IAD32_00930</name>
</gene>
<protein>
    <submittedName>
        <fullName evidence="7">RNase adapter RapZ</fullName>
    </submittedName>
</protein>
<feature type="binding site" evidence="4">
    <location>
        <begin position="8"/>
        <end position="15"/>
    </location>
    <ligand>
        <name>ATP</name>
        <dbReference type="ChEBI" id="CHEBI:30616"/>
    </ligand>
</feature>
<sequence length="287" mass="32603">MEFVIITGLSGAGKTIAMHALEDIDFYCVDNLPPVLIPTFYDLCKNSSEERMKQVAVVTNIRTGEDFQSFRDILSKLRGESKPFKIMFLDAKKDVLLTRYKETRRKHPLSETYRGSTIEAVNLEAELLKSVKEHADYTIDTTYLSPAQLKERVSTLFLGEAHLALTVTCMSFGFKYGAPSEADLVFDVRCLPNPFYIEALKHKTGLDEDVREYVLKWEQTQGLVKRVFDLVDYTLPLYIEEGKSQLVIAFGCTGGKHRSVALARLLYSHLVDNGQRASIHHRDIRKA</sequence>
<evidence type="ECO:0000256" key="3">
    <source>
        <dbReference type="ARBA" id="ARBA00023134"/>
    </source>
</evidence>
<dbReference type="SUPFAM" id="SSF52540">
    <property type="entry name" value="P-loop containing nucleoside triphosphate hydrolases"/>
    <property type="match status" value="1"/>
</dbReference>
<dbReference type="HAMAP" id="MF_00636">
    <property type="entry name" value="RapZ_like"/>
    <property type="match status" value="1"/>
</dbReference>
<comment type="caution">
    <text evidence="4">Lacks conserved residue(s) required for the propagation of feature annotation.</text>
</comment>
<dbReference type="AlphaFoldDB" id="A0A9D0ZFU9"/>
<dbReference type="PIRSF" id="PIRSF005052">
    <property type="entry name" value="P-loopkin"/>
    <property type="match status" value="1"/>
</dbReference>
<reference evidence="7" key="1">
    <citation type="submission" date="2020-10" db="EMBL/GenBank/DDBJ databases">
        <authorList>
            <person name="Gilroy R."/>
        </authorList>
    </citation>
    <scope>NUCLEOTIDE SEQUENCE</scope>
    <source>
        <strain evidence="7">ChiSjej1B19-3389</strain>
    </source>
</reference>
<dbReference type="InterPro" id="IPR053930">
    <property type="entry name" value="RapZ-like_N"/>
</dbReference>
<comment type="caution">
    <text evidence="7">The sequence shown here is derived from an EMBL/GenBank/DDBJ whole genome shotgun (WGS) entry which is preliminary data.</text>
</comment>
<proteinExistence type="inferred from homology"/>
<evidence type="ECO:0000313" key="8">
    <source>
        <dbReference type="Proteomes" id="UP000886787"/>
    </source>
</evidence>
<evidence type="ECO:0000259" key="5">
    <source>
        <dbReference type="Pfam" id="PF03668"/>
    </source>
</evidence>
<reference evidence="7" key="2">
    <citation type="journal article" date="2021" name="PeerJ">
        <title>Extensive microbial diversity within the chicken gut microbiome revealed by metagenomics and culture.</title>
        <authorList>
            <person name="Gilroy R."/>
            <person name="Ravi A."/>
            <person name="Getino M."/>
            <person name="Pursley I."/>
            <person name="Horton D.L."/>
            <person name="Alikhan N.F."/>
            <person name="Baker D."/>
            <person name="Gharbi K."/>
            <person name="Hall N."/>
            <person name="Watson M."/>
            <person name="Adriaenssens E.M."/>
            <person name="Foster-Nyarko E."/>
            <person name="Jarju S."/>
            <person name="Secka A."/>
            <person name="Antonio M."/>
            <person name="Oren A."/>
            <person name="Chaudhuri R.R."/>
            <person name="La Ragione R."/>
            <person name="Hildebrand F."/>
            <person name="Pallen M.J."/>
        </authorList>
    </citation>
    <scope>NUCLEOTIDE SEQUENCE</scope>
    <source>
        <strain evidence="7">ChiSjej1B19-3389</strain>
    </source>
</reference>
<evidence type="ECO:0000259" key="6">
    <source>
        <dbReference type="Pfam" id="PF22740"/>
    </source>
</evidence>
<dbReference type="GO" id="GO:0005524">
    <property type="term" value="F:ATP binding"/>
    <property type="evidence" value="ECO:0007669"/>
    <property type="project" value="UniProtKB-UniRule"/>
</dbReference>
<dbReference type="PANTHER" id="PTHR30448">
    <property type="entry name" value="RNASE ADAPTER PROTEIN RAPZ"/>
    <property type="match status" value="1"/>
</dbReference>
<dbReference type="EMBL" id="DVFW01000006">
    <property type="protein sequence ID" value="HIQ79833.1"/>
    <property type="molecule type" value="Genomic_DNA"/>
</dbReference>
<keyword evidence="1 4" id="KW-0547">Nucleotide-binding</keyword>
<organism evidence="7 8">
    <name type="scientific">Candidatus Scatavimonas merdigallinarum</name>
    <dbReference type="NCBI Taxonomy" id="2840914"/>
    <lineage>
        <taxon>Bacteria</taxon>
        <taxon>Bacillati</taxon>
        <taxon>Bacillota</taxon>
        <taxon>Clostridia</taxon>
        <taxon>Eubacteriales</taxon>
        <taxon>Oscillospiraceae</taxon>
        <taxon>Oscillospiraceae incertae sedis</taxon>
        <taxon>Candidatus Scatavimonas</taxon>
    </lineage>
</organism>
<dbReference type="NCBIfam" id="NF003828">
    <property type="entry name" value="PRK05416.1"/>
    <property type="match status" value="1"/>
</dbReference>
<evidence type="ECO:0000256" key="4">
    <source>
        <dbReference type="HAMAP-Rule" id="MF_00636"/>
    </source>
</evidence>
<feature type="domain" description="RapZ-like N-terminal" evidence="5">
    <location>
        <begin position="1"/>
        <end position="160"/>
    </location>
</feature>
<evidence type="ECO:0000256" key="2">
    <source>
        <dbReference type="ARBA" id="ARBA00022840"/>
    </source>
</evidence>
<dbReference type="Proteomes" id="UP000886787">
    <property type="component" value="Unassembled WGS sequence"/>
</dbReference>
<keyword evidence="2 4" id="KW-0067">ATP-binding</keyword>
<dbReference type="InterPro" id="IPR027417">
    <property type="entry name" value="P-loop_NTPase"/>
</dbReference>
<dbReference type="Gene3D" id="3.40.50.300">
    <property type="entry name" value="P-loop containing nucleotide triphosphate hydrolases"/>
    <property type="match status" value="1"/>
</dbReference>
<evidence type="ECO:0000313" key="7">
    <source>
        <dbReference type="EMBL" id="HIQ79833.1"/>
    </source>
</evidence>
<feature type="domain" description="RapZ C-terminal" evidence="6">
    <location>
        <begin position="166"/>
        <end position="284"/>
    </location>
</feature>
<evidence type="ECO:0000256" key="1">
    <source>
        <dbReference type="ARBA" id="ARBA00022741"/>
    </source>
</evidence>
<name>A0A9D0ZFU9_9FIRM</name>
<dbReference type="PANTHER" id="PTHR30448:SF0">
    <property type="entry name" value="RNASE ADAPTER PROTEIN RAPZ"/>
    <property type="match status" value="1"/>
</dbReference>
<accession>A0A9D0ZFU9</accession>
<dbReference type="InterPro" id="IPR005337">
    <property type="entry name" value="RapZ-like"/>
</dbReference>
<dbReference type="InterPro" id="IPR053931">
    <property type="entry name" value="RapZ_C"/>
</dbReference>
<dbReference type="Pfam" id="PF22740">
    <property type="entry name" value="PapZ_C"/>
    <property type="match status" value="1"/>
</dbReference>
<dbReference type="Pfam" id="PF03668">
    <property type="entry name" value="RapZ-like_N"/>
    <property type="match status" value="1"/>
</dbReference>
<keyword evidence="3 4" id="KW-0342">GTP-binding</keyword>
<dbReference type="GO" id="GO:0005525">
    <property type="term" value="F:GTP binding"/>
    <property type="evidence" value="ECO:0007669"/>
    <property type="project" value="UniProtKB-UniRule"/>
</dbReference>